<dbReference type="EMBL" id="AFYV02001845">
    <property type="protein sequence ID" value="KFG60634.1"/>
    <property type="molecule type" value="Genomic_DNA"/>
</dbReference>
<organism evidence="1 2">
    <name type="scientific">Toxoplasma gondii RUB</name>
    <dbReference type="NCBI Taxonomy" id="935652"/>
    <lineage>
        <taxon>Eukaryota</taxon>
        <taxon>Sar</taxon>
        <taxon>Alveolata</taxon>
        <taxon>Apicomplexa</taxon>
        <taxon>Conoidasida</taxon>
        <taxon>Coccidia</taxon>
        <taxon>Eucoccidiorida</taxon>
        <taxon>Eimeriorina</taxon>
        <taxon>Sarcocystidae</taxon>
        <taxon>Toxoplasma</taxon>
    </lineage>
</organism>
<evidence type="ECO:0000313" key="2">
    <source>
        <dbReference type="Proteomes" id="UP000028834"/>
    </source>
</evidence>
<reference evidence="1 2" key="1">
    <citation type="submission" date="2014-05" db="EMBL/GenBank/DDBJ databases">
        <authorList>
            <person name="Sibley D."/>
            <person name="Venepally P."/>
            <person name="Karamycheva S."/>
            <person name="Hadjithomas M."/>
            <person name="Khan A."/>
            <person name="Brunk B."/>
            <person name="Roos D."/>
            <person name="Caler E."/>
            <person name="Lorenzi H."/>
        </authorList>
    </citation>
    <scope>NUCLEOTIDE SEQUENCE [LARGE SCALE GENOMIC DNA]</scope>
    <source>
        <strain evidence="1 2">RUB</strain>
    </source>
</reference>
<protein>
    <submittedName>
        <fullName evidence="1">Uncharacterized protein</fullName>
    </submittedName>
</protein>
<accession>A0A086LVG6</accession>
<proteinExistence type="predicted"/>
<gene>
    <name evidence="1" type="ORF">TGRUB_364460</name>
</gene>
<dbReference type="VEuPathDB" id="ToxoDB:TGRUB_364460"/>
<evidence type="ECO:0000313" key="1">
    <source>
        <dbReference type="EMBL" id="KFG60634.1"/>
    </source>
</evidence>
<dbReference type="AlphaFoldDB" id="A0A086LVG6"/>
<sequence length="127" mass="14786">MPFLEIRSLGDRSTFVKRAKLGQETVSSVCALLWRKMACRVRLFLLSRGEEIFQQEGVLVLEATGRSRNRDTHGRQTSFLTEGEADANQWREEAEGKKFLKKREIYRQKTILRRGRSPESQGQKKEK</sequence>
<name>A0A086LVG6_TOXGO</name>
<dbReference type="Proteomes" id="UP000028834">
    <property type="component" value="Unassembled WGS sequence"/>
</dbReference>
<comment type="caution">
    <text evidence="1">The sequence shown here is derived from an EMBL/GenBank/DDBJ whole genome shotgun (WGS) entry which is preliminary data.</text>
</comment>